<keyword evidence="2 9" id="KW-0813">Transport</keyword>
<dbReference type="Proteomes" id="UP000672027">
    <property type="component" value="Chromosome"/>
</dbReference>
<comment type="similarity">
    <text evidence="9">Belongs to the NqrDE/RnfAE family.</text>
</comment>
<evidence type="ECO:0000313" key="10">
    <source>
        <dbReference type="EMBL" id="QTR50103.1"/>
    </source>
</evidence>
<keyword evidence="3 9" id="KW-0997">Cell inner membrane</keyword>
<dbReference type="InterPro" id="IPR010968">
    <property type="entry name" value="RnfE"/>
</dbReference>
<dbReference type="RefSeq" id="WP_210227024.1">
    <property type="nucleotide sequence ID" value="NZ_CP072800.1"/>
</dbReference>
<keyword evidence="9" id="KW-1003">Cell membrane</keyword>
<dbReference type="EMBL" id="CP072800">
    <property type="protein sequence ID" value="QTR50103.1"/>
    <property type="molecule type" value="Genomic_DNA"/>
</dbReference>
<dbReference type="NCBIfam" id="TIGR01948">
    <property type="entry name" value="rnfE"/>
    <property type="match status" value="1"/>
</dbReference>
<feature type="transmembrane region" description="Helical" evidence="9">
    <location>
        <begin position="187"/>
        <end position="207"/>
    </location>
</feature>
<feature type="transmembrane region" description="Helical" evidence="9">
    <location>
        <begin position="102"/>
        <end position="120"/>
    </location>
</feature>
<dbReference type="PANTHER" id="PTHR30586:SF0">
    <property type="entry name" value="ION-TRANSLOCATING OXIDOREDUCTASE COMPLEX SUBUNIT E"/>
    <property type="match status" value="1"/>
</dbReference>
<reference evidence="10 11" key="1">
    <citation type="submission" date="2021-04" db="EMBL/GenBank/DDBJ databases">
        <title>Genomics, taxonomy and metabolism of representatives of sulfur bacteria of the genus Thiothrix: Thiothrix fructosivorans QT, Thiothrix unzii A1T and three new species, Thiothrix subterranea sp. nov., Thiothrix litoralis sp. nov. and 'Candidatus Thiothrix anitrata' sp. nov.</title>
        <authorList>
            <person name="Ravin N.V."/>
            <person name="Smolyakov D."/>
            <person name="Rudenko T.S."/>
            <person name="Mardanov A.V."/>
            <person name="Beletsky A.V."/>
            <person name="Markov N.D."/>
            <person name="Fomenkov A.I."/>
            <person name="Roberts R.J."/>
            <person name="Karnachuk O.V."/>
            <person name="Novikov A."/>
            <person name="Grabovich M.Y."/>
        </authorList>
    </citation>
    <scope>NUCLEOTIDE SEQUENCE [LARGE SCALE GENOMIC DNA]</scope>
    <source>
        <strain evidence="10 11">A52</strain>
    </source>
</reference>
<dbReference type="EC" id="7.-.-.-" evidence="9"/>
<keyword evidence="7 9" id="KW-1133">Transmembrane helix</keyword>
<dbReference type="PIRSF" id="PIRSF006102">
    <property type="entry name" value="NQR_DE"/>
    <property type="match status" value="1"/>
</dbReference>
<dbReference type="PANTHER" id="PTHR30586">
    <property type="entry name" value="ELECTRON TRANSPORT COMPLEX PROTEIN RNFE"/>
    <property type="match status" value="1"/>
</dbReference>
<evidence type="ECO:0000256" key="7">
    <source>
        <dbReference type="ARBA" id="ARBA00022989"/>
    </source>
</evidence>
<protein>
    <recommendedName>
        <fullName evidence="9">Ion-translocating oxidoreductase complex subunit E</fullName>
        <ecNumber evidence="9">7.-.-.-</ecNumber>
    </recommendedName>
    <alternativeName>
        <fullName evidence="9">Rnf electron transport complex subunit E</fullName>
    </alternativeName>
</protein>
<evidence type="ECO:0000256" key="2">
    <source>
        <dbReference type="ARBA" id="ARBA00022448"/>
    </source>
</evidence>
<proteinExistence type="inferred from homology"/>
<evidence type="ECO:0000256" key="6">
    <source>
        <dbReference type="ARBA" id="ARBA00022982"/>
    </source>
</evidence>
<keyword evidence="4 9" id="KW-0812">Transmembrane</keyword>
<comment type="subcellular location">
    <subcellularLocation>
        <location evidence="9">Cell inner membrane</location>
        <topology evidence="9">Multi-pass membrane protein</topology>
    </subcellularLocation>
    <subcellularLocation>
        <location evidence="1">Endomembrane system</location>
        <topology evidence="1">Multi-pass membrane protein</topology>
    </subcellularLocation>
</comment>
<evidence type="ECO:0000256" key="5">
    <source>
        <dbReference type="ARBA" id="ARBA00022967"/>
    </source>
</evidence>
<dbReference type="HAMAP" id="MF_00478">
    <property type="entry name" value="RsxE_RnfE"/>
    <property type="match status" value="1"/>
</dbReference>
<organism evidence="10 11">
    <name type="scientific">Candidatus Thiothrix anitrata</name>
    <dbReference type="NCBI Taxonomy" id="2823902"/>
    <lineage>
        <taxon>Bacteria</taxon>
        <taxon>Pseudomonadati</taxon>
        <taxon>Pseudomonadota</taxon>
        <taxon>Gammaproteobacteria</taxon>
        <taxon>Thiotrichales</taxon>
        <taxon>Thiotrichaceae</taxon>
        <taxon>Thiothrix</taxon>
    </lineage>
</organism>
<comment type="subunit">
    <text evidence="9">The complex is composed of six subunits: RnfA, RnfB, RnfC, RnfD, RnfE and RnfG.</text>
</comment>
<keyword evidence="5 9" id="KW-1278">Translocase</keyword>
<evidence type="ECO:0000256" key="1">
    <source>
        <dbReference type="ARBA" id="ARBA00004127"/>
    </source>
</evidence>
<sequence>MFKPDYAAYREITLNGLWKNNPGLVQLLGLCPLMAVTTNMVNGLGLGLATLMALVSSNVAISIVRQYISEEIRIPAFVLIIAANVTLIEMLMKAYLHDLYNILGIFIPLIVTNCIVIGRSEAYAAKNPPLHAGLDSFMMGVGFMLVLMALGGLRELVGNGTLFAEAHLMFGEAARHLTLTVSDDFKGLLLAALPPGAFIGLGLLVALKNWFDQRAARPATIAVMQPMTHEAA</sequence>
<feature type="transmembrane region" description="Helical" evidence="9">
    <location>
        <begin position="43"/>
        <end position="64"/>
    </location>
</feature>
<gene>
    <name evidence="9" type="primary">rnfE</name>
    <name evidence="10" type="ORF">J8380_00525</name>
</gene>
<name>A0ABX7X676_9GAMM</name>
<comment type="function">
    <text evidence="9">Part of a membrane-bound complex that couples electron transfer with translocation of ions across the membrane.</text>
</comment>
<feature type="transmembrane region" description="Helical" evidence="9">
    <location>
        <begin position="76"/>
        <end position="96"/>
    </location>
</feature>
<dbReference type="InterPro" id="IPR003667">
    <property type="entry name" value="NqrDE/RnfAE"/>
</dbReference>
<evidence type="ECO:0000256" key="4">
    <source>
        <dbReference type="ARBA" id="ARBA00022692"/>
    </source>
</evidence>
<evidence type="ECO:0000313" key="11">
    <source>
        <dbReference type="Proteomes" id="UP000672027"/>
    </source>
</evidence>
<feature type="transmembrane region" description="Helical" evidence="9">
    <location>
        <begin position="132"/>
        <end position="153"/>
    </location>
</feature>
<keyword evidence="8 9" id="KW-0472">Membrane</keyword>
<keyword evidence="6 9" id="KW-0249">Electron transport</keyword>
<evidence type="ECO:0000256" key="9">
    <source>
        <dbReference type="HAMAP-Rule" id="MF_00478"/>
    </source>
</evidence>
<dbReference type="Pfam" id="PF02508">
    <property type="entry name" value="Rnf-Nqr"/>
    <property type="match status" value="1"/>
</dbReference>
<dbReference type="NCBIfam" id="NF009070">
    <property type="entry name" value="PRK12405.1"/>
    <property type="match status" value="1"/>
</dbReference>
<evidence type="ECO:0000256" key="8">
    <source>
        <dbReference type="ARBA" id="ARBA00023136"/>
    </source>
</evidence>
<evidence type="ECO:0000256" key="3">
    <source>
        <dbReference type="ARBA" id="ARBA00022519"/>
    </source>
</evidence>
<accession>A0ABX7X676</accession>
<keyword evidence="11" id="KW-1185">Reference proteome</keyword>